<accession>A0A9D1H0K1</accession>
<comment type="caution">
    <text evidence="5">The sequence shown here is derived from an EMBL/GenBank/DDBJ whole genome shotgun (WGS) entry which is preliminary data.</text>
</comment>
<reference evidence="5" key="1">
    <citation type="submission" date="2020-10" db="EMBL/GenBank/DDBJ databases">
        <authorList>
            <person name="Gilroy R."/>
        </authorList>
    </citation>
    <scope>NUCLEOTIDE SEQUENCE</scope>
    <source>
        <strain evidence="5">CHK181-108</strain>
    </source>
</reference>
<keyword evidence="3" id="KW-0547">Nucleotide-binding</keyword>
<dbReference type="SUPFAM" id="SSF55816">
    <property type="entry name" value="5'-nucleotidase (syn. UDP-sugar hydrolase), C-terminal domain"/>
    <property type="match status" value="1"/>
</dbReference>
<name>A0A9D1H0K1_9FIRM</name>
<feature type="chain" id="PRO_5039744111" evidence="3">
    <location>
        <begin position="28"/>
        <end position="736"/>
    </location>
</feature>
<proteinExistence type="inferred from homology"/>
<dbReference type="Pfam" id="PF02872">
    <property type="entry name" value="5_nucleotid_C"/>
    <property type="match status" value="1"/>
</dbReference>
<dbReference type="CDD" id="cd00845">
    <property type="entry name" value="MPP_UshA_N_like"/>
    <property type="match status" value="1"/>
</dbReference>
<evidence type="ECO:0000313" key="5">
    <source>
        <dbReference type="EMBL" id="HIT84340.1"/>
    </source>
</evidence>
<gene>
    <name evidence="5" type="ORF">IAA60_00380</name>
</gene>
<dbReference type="GO" id="GO:0016787">
    <property type="term" value="F:hydrolase activity"/>
    <property type="evidence" value="ECO:0007669"/>
    <property type="project" value="UniProtKB-KW"/>
</dbReference>
<feature type="signal peptide" evidence="3">
    <location>
        <begin position="1"/>
        <end position="27"/>
    </location>
</feature>
<dbReference type="AlphaFoldDB" id="A0A9D1H0K1"/>
<dbReference type="Proteomes" id="UP000824165">
    <property type="component" value="Unassembled WGS sequence"/>
</dbReference>
<feature type="domain" description="SLH" evidence="4">
    <location>
        <begin position="678"/>
        <end position="736"/>
    </location>
</feature>
<dbReference type="GO" id="GO:0000166">
    <property type="term" value="F:nucleotide binding"/>
    <property type="evidence" value="ECO:0007669"/>
    <property type="project" value="UniProtKB-KW"/>
</dbReference>
<comment type="similarity">
    <text evidence="3">Belongs to the 5'-nucleotidase family.</text>
</comment>
<dbReference type="EMBL" id="DVLU01000003">
    <property type="protein sequence ID" value="HIT84340.1"/>
    <property type="molecule type" value="Genomic_DNA"/>
</dbReference>
<dbReference type="PANTHER" id="PTHR11575:SF24">
    <property type="entry name" value="5'-NUCLEOTIDASE"/>
    <property type="match status" value="1"/>
</dbReference>
<reference evidence="5" key="2">
    <citation type="journal article" date="2021" name="PeerJ">
        <title>Extensive microbial diversity within the chicken gut microbiome revealed by metagenomics and culture.</title>
        <authorList>
            <person name="Gilroy R."/>
            <person name="Ravi A."/>
            <person name="Getino M."/>
            <person name="Pursley I."/>
            <person name="Horton D.L."/>
            <person name="Alikhan N.F."/>
            <person name="Baker D."/>
            <person name="Gharbi K."/>
            <person name="Hall N."/>
            <person name="Watson M."/>
            <person name="Adriaenssens E.M."/>
            <person name="Foster-Nyarko E."/>
            <person name="Jarju S."/>
            <person name="Secka A."/>
            <person name="Antonio M."/>
            <person name="Oren A."/>
            <person name="Chaudhuri R.R."/>
            <person name="La Ragione R."/>
            <person name="Hildebrand F."/>
            <person name="Pallen M.J."/>
        </authorList>
    </citation>
    <scope>NUCLEOTIDE SEQUENCE</scope>
    <source>
        <strain evidence="5">CHK181-108</strain>
    </source>
</reference>
<protein>
    <submittedName>
        <fullName evidence="5">5'-nucleotidase C-terminal domain-containing protein</fullName>
    </submittedName>
</protein>
<keyword evidence="3" id="KW-0378">Hydrolase</keyword>
<keyword evidence="2" id="KW-0677">Repeat</keyword>
<evidence type="ECO:0000256" key="2">
    <source>
        <dbReference type="ARBA" id="ARBA00022737"/>
    </source>
</evidence>
<feature type="domain" description="SLH" evidence="4">
    <location>
        <begin position="553"/>
        <end position="611"/>
    </location>
</feature>
<dbReference type="PROSITE" id="PS51272">
    <property type="entry name" value="SLH"/>
    <property type="match status" value="3"/>
</dbReference>
<dbReference type="InterPro" id="IPR036907">
    <property type="entry name" value="5'-Nucleotdase_C_sf"/>
</dbReference>
<dbReference type="Gene3D" id="3.60.21.10">
    <property type="match status" value="1"/>
</dbReference>
<dbReference type="Gene3D" id="3.90.780.10">
    <property type="entry name" value="5'-Nucleotidase, C-terminal domain"/>
    <property type="match status" value="1"/>
</dbReference>
<keyword evidence="1 3" id="KW-0732">Signal</keyword>
<sequence>MNKKRFLSAVLGLAVAAASSPLVPVFAADGEDTVVLYTNDIHCGIDGELNYATLSALEQRELDKGNEVILADAGDAIQGGAIGTLSNGEYMTDIMNFVGYDIAVPGNHEFDYGMERFLELAEKSEFKYISENFIDLRTNEPVFDPYFITKSNGQSIAFIGICTPETFTKSTPEYFKDENGEFIYDFCQGDEFYSSVQNAIDSAEEDGADIIIALAHLGVGEALAPYASTDVIANVEGLDAVIDGHSHTVIPGETYKDKNGDDVLVTSTGTKFANIGKMTITPDGEISSELISSYDYDAAPDTEKAAYDKTAEFVDGIRSQYSDMLNEVIGTAEVTLTVNDPAKTDPIYGVYRLIRRGETNLGDFCADAYRALMETDVAFVNGGGIRADIAEGDVTYGDIIDVHPYGNMICSAEVTGQQLLDALEMGVSELPYESGGFQQVSGMSYKVDLSVPTPVTTDEYGNFTGVEGDRRVYDVLINGEPIDPEKTYTLAGHNYMLKNGGNGFTMFKDAEILKDEIYVDSEVLIKYVTDVLGGVIGEGYENVYGDGRIVIDKAPLFEDVPEDFWASDYIEALAESGIANGTSETEFSPSVPVTRGMFVTFLYRTAGSPDADAGAFTDVDAEAYYAPAVAWASANGIVNGVSDTEFAPDAHITREQAASMLCRYAGYRECDTSSDFDLSVFEDADDVSGYAVDALEWSAENEIISGRTETELDPLSEITRAETAAVIIRTSAVVNG</sequence>
<dbReference type="InterPro" id="IPR029052">
    <property type="entry name" value="Metallo-depent_PP-like"/>
</dbReference>
<dbReference type="InterPro" id="IPR001119">
    <property type="entry name" value="SLH_dom"/>
</dbReference>
<dbReference type="PANTHER" id="PTHR11575">
    <property type="entry name" value="5'-NUCLEOTIDASE-RELATED"/>
    <property type="match status" value="1"/>
</dbReference>
<evidence type="ECO:0000259" key="4">
    <source>
        <dbReference type="PROSITE" id="PS51272"/>
    </source>
</evidence>
<feature type="domain" description="SLH" evidence="4">
    <location>
        <begin position="612"/>
        <end position="675"/>
    </location>
</feature>
<evidence type="ECO:0000256" key="1">
    <source>
        <dbReference type="ARBA" id="ARBA00022729"/>
    </source>
</evidence>
<dbReference type="Pfam" id="PF00395">
    <property type="entry name" value="SLH"/>
    <property type="match status" value="3"/>
</dbReference>
<dbReference type="InterPro" id="IPR004843">
    <property type="entry name" value="Calcineurin-like_PHP"/>
</dbReference>
<dbReference type="InterPro" id="IPR008334">
    <property type="entry name" value="5'-Nucleotdase_C"/>
</dbReference>
<dbReference type="Pfam" id="PF00149">
    <property type="entry name" value="Metallophos"/>
    <property type="match status" value="1"/>
</dbReference>
<evidence type="ECO:0000256" key="3">
    <source>
        <dbReference type="RuleBase" id="RU362119"/>
    </source>
</evidence>
<dbReference type="InterPro" id="IPR006179">
    <property type="entry name" value="5_nucleotidase/apyrase"/>
</dbReference>
<dbReference type="PRINTS" id="PR01607">
    <property type="entry name" value="APYRASEFAMLY"/>
</dbReference>
<evidence type="ECO:0000313" key="6">
    <source>
        <dbReference type="Proteomes" id="UP000824165"/>
    </source>
</evidence>
<dbReference type="SUPFAM" id="SSF56300">
    <property type="entry name" value="Metallo-dependent phosphatases"/>
    <property type="match status" value="1"/>
</dbReference>
<organism evidence="5 6">
    <name type="scientific">Candidatus Ornithomonoglobus intestinigallinarum</name>
    <dbReference type="NCBI Taxonomy" id="2840894"/>
    <lineage>
        <taxon>Bacteria</taxon>
        <taxon>Bacillati</taxon>
        <taxon>Bacillota</taxon>
        <taxon>Clostridia</taxon>
        <taxon>Candidatus Ornithomonoglobus</taxon>
    </lineage>
</organism>
<dbReference type="GO" id="GO:0009166">
    <property type="term" value="P:nucleotide catabolic process"/>
    <property type="evidence" value="ECO:0007669"/>
    <property type="project" value="InterPro"/>
</dbReference>